<dbReference type="InterPro" id="IPR036291">
    <property type="entry name" value="NAD(P)-bd_dom_sf"/>
</dbReference>
<accession>A0A0C3E5S4</accession>
<evidence type="ECO:0000313" key="5">
    <source>
        <dbReference type="Proteomes" id="UP000031977"/>
    </source>
</evidence>
<dbReference type="SUPFAM" id="SSF51735">
    <property type="entry name" value="NAD(P)-binding Rossmann-fold domains"/>
    <property type="match status" value="1"/>
</dbReference>
<comment type="caution">
    <text evidence="4">The sequence shown here is derived from an EMBL/GenBank/DDBJ whole genome shotgun (WGS) entry which is preliminary data.</text>
</comment>
<dbReference type="Pfam" id="PF00106">
    <property type="entry name" value="adh_short"/>
    <property type="match status" value="1"/>
</dbReference>
<proteinExistence type="inferred from homology"/>
<evidence type="ECO:0000256" key="3">
    <source>
        <dbReference type="RuleBase" id="RU000363"/>
    </source>
</evidence>
<dbReference type="RefSeq" id="WP_041156636.1">
    <property type="nucleotide sequence ID" value="NZ_CBCRVP010000059.1"/>
</dbReference>
<dbReference type="OrthoDB" id="7301144at2"/>
<dbReference type="PRINTS" id="PR00081">
    <property type="entry name" value="GDHRDH"/>
</dbReference>
<dbReference type="PRINTS" id="PR00080">
    <property type="entry name" value="SDRFAMILY"/>
</dbReference>
<dbReference type="GO" id="GO:0016491">
    <property type="term" value="F:oxidoreductase activity"/>
    <property type="evidence" value="ECO:0007669"/>
    <property type="project" value="UniProtKB-KW"/>
</dbReference>
<dbReference type="STRING" id="50718.SU60_17325"/>
<dbReference type="Proteomes" id="UP000031977">
    <property type="component" value="Unassembled WGS sequence"/>
</dbReference>
<reference evidence="4 5" key="1">
    <citation type="submission" date="2015-01" db="EMBL/GenBank/DDBJ databases">
        <title>Draft genome of Vibrio mytili type strain CAIM 528.</title>
        <authorList>
            <person name="Gonzalez-Castillo A."/>
            <person name="Gomez-Gil B."/>
            <person name="Enciso-Ibarra J."/>
        </authorList>
    </citation>
    <scope>NUCLEOTIDE SEQUENCE [LARGE SCALE GENOMIC DNA]</scope>
    <source>
        <strain evidence="4 5">CAIM 528</strain>
    </source>
</reference>
<dbReference type="CDD" id="cd05233">
    <property type="entry name" value="SDR_c"/>
    <property type="match status" value="1"/>
</dbReference>
<keyword evidence="2" id="KW-0560">Oxidoreductase</keyword>
<dbReference type="PANTHER" id="PTHR43976">
    <property type="entry name" value="SHORT CHAIN DEHYDROGENASE"/>
    <property type="match status" value="1"/>
</dbReference>
<dbReference type="EMBL" id="JXOK01000068">
    <property type="protein sequence ID" value="KIN09728.1"/>
    <property type="molecule type" value="Genomic_DNA"/>
</dbReference>
<protein>
    <submittedName>
        <fullName evidence="4">Short-chain dehydrogenase</fullName>
    </submittedName>
</protein>
<comment type="similarity">
    <text evidence="1 3">Belongs to the short-chain dehydrogenases/reductases (SDR) family.</text>
</comment>
<name>A0A0C3E5S4_9VIBR</name>
<dbReference type="InterPro" id="IPR051911">
    <property type="entry name" value="SDR_oxidoreductase"/>
</dbReference>
<evidence type="ECO:0000256" key="1">
    <source>
        <dbReference type="ARBA" id="ARBA00006484"/>
    </source>
</evidence>
<gene>
    <name evidence="4" type="ORF">SU60_17325</name>
</gene>
<dbReference type="PANTHER" id="PTHR43976:SF16">
    <property type="entry name" value="SHORT-CHAIN DEHYDROGENASE_REDUCTASE FAMILY PROTEIN"/>
    <property type="match status" value="1"/>
</dbReference>
<evidence type="ECO:0000313" key="4">
    <source>
        <dbReference type="EMBL" id="KIN09728.1"/>
    </source>
</evidence>
<dbReference type="Gene3D" id="3.40.50.720">
    <property type="entry name" value="NAD(P)-binding Rossmann-like Domain"/>
    <property type="match status" value="1"/>
</dbReference>
<keyword evidence="5" id="KW-1185">Reference proteome</keyword>
<sequence>MKVLVTGATSGIGFELVKQLRAEQHEVFATGRTTEKLIELKDITGCHIGAYDLSDSQHVIDMFNDATNTLGGLDVLVNNAGMNSAKRAIDEISVEEIDLQYAINLKAPMILCREALSLMKTQQSGYIINVTSTVAKRASETMSVYTSMKQGLSGFTGVLMKEAQPHGIKVTNLLPGGTDTNFREASRPQYMKPESVARTVIGLLKLPDDVIMHEMVFRPQVEVE</sequence>
<evidence type="ECO:0000256" key="2">
    <source>
        <dbReference type="ARBA" id="ARBA00023002"/>
    </source>
</evidence>
<dbReference type="AlphaFoldDB" id="A0A0C3E5S4"/>
<dbReference type="InterPro" id="IPR002347">
    <property type="entry name" value="SDR_fam"/>
</dbReference>
<organism evidence="4 5">
    <name type="scientific">Vibrio mytili</name>
    <dbReference type="NCBI Taxonomy" id="50718"/>
    <lineage>
        <taxon>Bacteria</taxon>
        <taxon>Pseudomonadati</taxon>
        <taxon>Pseudomonadota</taxon>
        <taxon>Gammaproteobacteria</taxon>
        <taxon>Vibrionales</taxon>
        <taxon>Vibrionaceae</taxon>
        <taxon>Vibrio</taxon>
    </lineage>
</organism>